<feature type="signal peptide" evidence="2">
    <location>
        <begin position="1"/>
        <end position="21"/>
    </location>
</feature>
<dbReference type="STRING" id="1322246.BN4_10080"/>
<dbReference type="AlphaFoldDB" id="M1WL64"/>
<dbReference type="EMBL" id="FO203427">
    <property type="protein sequence ID" value="CCH47320.1"/>
    <property type="molecule type" value="Genomic_DNA"/>
</dbReference>
<dbReference type="HOGENOM" id="CLU_085088_0_0_7"/>
<dbReference type="BioCyc" id="DPIE1322246:BN4_RS00435-MONOMER"/>
<evidence type="ECO:0000256" key="2">
    <source>
        <dbReference type="SAM" id="SignalP"/>
    </source>
</evidence>
<dbReference type="PATRIC" id="fig|879567.3.peg.85"/>
<feature type="coiled-coil region" evidence="1">
    <location>
        <begin position="46"/>
        <end position="101"/>
    </location>
</feature>
<dbReference type="PIRSF" id="PIRSF028069">
    <property type="entry name" value="UCP028069"/>
    <property type="match status" value="1"/>
</dbReference>
<accession>M1WL64</accession>
<keyword evidence="4" id="KW-1185">Reference proteome</keyword>
<dbReference type="Pfam" id="PF11932">
    <property type="entry name" value="DUF3450"/>
    <property type="match status" value="1"/>
</dbReference>
<protein>
    <recommendedName>
        <fullName evidence="5">TonB system biopolymer transport component</fullName>
    </recommendedName>
</protein>
<proteinExistence type="predicted"/>
<sequence length="251" mass="29187">MLKTIAICMACFFTWSTHASANDQAKDIHARATRAITEEAASQNQYQNWSDKKEEVSSEIRDLKAMDSWLEFQNTKYAKYIQKQETVIAELQRRKEEAKRISMELEPFLETIVNRLEQFVAQDLPFLSEERNNRIRFLHESLDDYHLSLSEKLRRVFEALQVEMEYDRNVASTNEEMLVDGIPTRVSIFRLGRTALFYQTADGSSAGVWNRQTSTWQPLDATYSTDLSRAREMASRQRSVELITLPVEAVQ</sequence>
<dbReference type="eggNOG" id="COG2433">
    <property type="taxonomic scope" value="Bacteria"/>
</dbReference>
<gene>
    <name evidence="3" type="ordered locus">BN4_10080</name>
</gene>
<feature type="chain" id="PRO_5004018869" description="TonB system biopolymer transport component" evidence="2">
    <location>
        <begin position="22"/>
        <end position="251"/>
    </location>
</feature>
<dbReference type="OrthoDB" id="5880116at2"/>
<reference evidence="4" key="2">
    <citation type="journal article" date="2013" name="Stand. Genomic Sci.">
        <title>Complete genome sequence of Desulfocapsa sulfexigens, a marine deltaproteobacterium specialized in disproportionating inorganic sulfur compounds.</title>
        <authorList>
            <person name="Finster K.W."/>
            <person name="Kjeldsen K.U."/>
            <person name="Kube M."/>
            <person name="Reinhardt R."/>
            <person name="Mussmann M."/>
            <person name="Amann R."/>
            <person name="Schreiber L."/>
        </authorList>
    </citation>
    <scope>NUCLEOTIDE SEQUENCE [LARGE SCALE GENOMIC DNA]</scope>
    <source>
        <strain evidence="4">DSM 10523 / SB164P1</strain>
    </source>
</reference>
<reference evidence="3 4" key="1">
    <citation type="journal article" date="2013" name="PLoS ONE">
        <title>The first genomic and proteomic characterization of a deep-sea sulfate reducer: insights into the piezophilic lifestyle of Desulfovibrio piezophilus.</title>
        <authorList>
            <person name="Pradel N."/>
            <person name="Ji B."/>
            <person name="Gimenez G."/>
            <person name="Talla E."/>
            <person name="Lenoble P."/>
            <person name="Garel M."/>
            <person name="Tamburini C."/>
            <person name="Fourquet P."/>
            <person name="Lebrun R."/>
            <person name="Bertin P."/>
            <person name="Denis Y."/>
            <person name="Pophillat M."/>
            <person name="Barbe V."/>
            <person name="Ollivier B."/>
            <person name="Dolla A."/>
        </authorList>
    </citation>
    <scope>NUCLEOTIDE SEQUENCE [LARGE SCALE GENOMIC DNA]</scope>
    <source>
        <strain evidence="4">DSM 10523 / SB164P1</strain>
    </source>
</reference>
<evidence type="ECO:0000313" key="3">
    <source>
        <dbReference type="EMBL" id="CCH47320.1"/>
    </source>
</evidence>
<name>M1WL64_PSEP2</name>
<dbReference type="RefSeq" id="WP_015413375.1">
    <property type="nucleotide sequence ID" value="NC_020409.1"/>
</dbReference>
<keyword evidence="2" id="KW-0732">Signal</keyword>
<keyword evidence="1" id="KW-0175">Coiled coil</keyword>
<dbReference type="KEGG" id="dpi:BN4_10080"/>
<evidence type="ECO:0000313" key="4">
    <source>
        <dbReference type="Proteomes" id="UP000011724"/>
    </source>
</evidence>
<dbReference type="InterPro" id="IPR016866">
    <property type="entry name" value="UCP028069"/>
</dbReference>
<dbReference type="Proteomes" id="UP000011724">
    <property type="component" value="Chromosome"/>
</dbReference>
<organism evidence="3 4">
    <name type="scientific">Pseudodesulfovibrio piezophilus (strain DSM 21447 / JCM 15486 / C1TLV30)</name>
    <name type="common">Desulfovibrio piezophilus</name>
    <dbReference type="NCBI Taxonomy" id="1322246"/>
    <lineage>
        <taxon>Bacteria</taxon>
        <taxon>Pseudomonadati</taxon>
        <taxon>Thermodesulfobacteriota</taxon>
        <taxon>Desulfovibrionia</taxon>
        <taxon>Desulfovibrionales</taxon>
        <taxon>Desulfovibrionaceae</taxon>
    </lineage>
</organism>
<evidence type="ECO:0008006" key="5">
    <source>
        <dbReference type="Google" id="ProtNLM"/>
    </source>
</evidence>
<evidence type="ECO:0000256" key="1">
    <source>
        <dbReference type="SAM" id="Coils"/>
    </source>
</evidence>